<reference evidence="4" key="1">
    <citation type="submission" date="2016-10" db="EMBL/GenBank/DDBJ databases">
        <authorList>
            <person name="Varghese N."/>
            <person name="Submissions S."/>
        </authorList>
    </citation>
    <scope>NUCLEOTIDE SEQUENCE [LARGE SCALE GENOMIC DNA]</scope>
    <source>
        <strain evidence="4">DSM 18733</strain>
    </source>
</reference>
<dbReference type="Proteomes" id="UP000199421">
    <property type="component" value="Unassembled WGS sequence"/>
</dbReference>
<dbReference type="STRING" id="407022.SAMN05661044_02691"/>
<evidence type="ECO:0000259" key="2">
    <source>
        <dbReference type="Pfam" id="PF00754"/>
    </source>
</evidence>
<organism evidence="3 4">
    <name type="scientific">Olivibacter domesticus</name>
    <name type="common">Pseudosphingobacterium domesticum</name>
    <dbReference type="NCBI Taxonomy" id="407022"/>
    <lineage>
        <taxon>Bacteria</taxon>
        <taxon>Pseudomonadati</taxon>
        <taxon>Bacteroidota</taxon>
        <taxon>Sphingobacteriia</taxon>
        <taxon>Sphingobacteriales</taxon>
        <taxon>Sphingobacteriaceae</taxon>
        <taxon>Olivibacter</taxon>
    </lineage>
</organism>
<proteinExistence type="predicted"/>
<gene>
    <name evidence="3" type="ORF">SAMN05661044_02691</name>
</gene>
<dbReference type="AlphaFoldDB" id="A0A1H7QRL8"/>
<sequence>MKKINYSYFFVSLLLLAGVWTACEKDKGFYNPAAIDKEFKGNTYEYLKSKAGIYDSLVQVVDRLGLQPLLQDSAITLFAVSNAGFNLAITNLNNVRKLTDKDPEYLATVDGAQLDTMLSQYIMRGVYPSDSLRGQDGLLMHAISTAYPMHARVQKATSSGYIGGGPEMILYSNTKRSQFERDWVGTTTGSINIRTSNGVVHVLNPDHIFGFDEFNTRLLYIPPPPNLFATIGGVQTVSRENGGGAGGVEGSNNIVDQNAETKWFLGDFSNAWAQFELNEAAVAGAYTITSANDNVDRDPKDWNLQGSMDGENWTTLDSRSNEVFEQRFLTRVFYFNNTNTYKFFRLNIVRTSTNAMQFADWTVNEPKQ</sequence>
<dbReference type="InterPro" id="IPR008979">
    <property type="entry name" value="Galactose-bd-like_sf"/>
</dbReference>
<dbReference type="EMBL" id="FOAF01000002">
    <property type="protein sequence ID" value="SEL50358.1"/>
    <property type="molecule type" value="Genomic_DNA"/>
</dbReference>
<dbReference type="InterPro" id="IPR036378">
    <property type="entry name" value="FAS1_dom_sf"/>
</dbReference>
<dbReference type="RefSeq" id="WP_093325077.1">
    <property type="nucleotide sequence ID" value="NZ_FOAF01000002.1"/>
</dbReference>
<dbReference type="SUPFAM" id="SSF82153">
    <property type="entry name" value="FAS1 domain"/>
    <property type="match status" value="1"/>
</dbReference>
<protein>
    <submittedName>
        <fullName evidence="3">F5/8 type C domain-containing protein</fullName>
    </submittedName>
</protein>
<feature type="domain" description="F5/8 type C" evidence="2">
    <location>
        <begin position="244"/>
        <end position="354"/>
    </location>
</feature>
<accession>A0A1H7QRL8</accession>
<keyword evidence="4" id="KW-1185">Reference proteome</keyword>
<evidence type="ECO:0000313" key="3">
    <source>
        <dbReference type="EMBL" id="SEL50358.1"/>
    </source>
</evidence>
<dbReference type="OrthoDB" id="654858at2"/>
<name>A0A1H7QRL8_OLID1</name>
<feature type="signal peptide" evidence="1">
    <location>
        <begin position="1"/>
        <end position="22"/>
    </location>
</feature>
<dbReference type="Gene3D" id="2.60.120.260">
    <property type="entry name" value="Galactose-binding domain-like"/>
    <property type="match status" value="1"/>
</dbReference>
<dbReference type="Pfam" id="PF00754">
    <property type="entry name" value="F5_F8_type_C"/>
    <property type="match status" value="1"/>
</dbReference>
<keyword evidence="1" id="KW-0732">Signal</keyword>
<evidence type="ECO:0000256" key="1">
    <source>
        <dbReference type="SAM" id="SignalP"/>
    </source>
</evidence>
<evidence type="ECO:0000313" key="4">
    <source>
        <dbReference type="Proteomes" id="UP000199421"/>
    </source>
</evidence>
<dbReference type="PROSITE" id="PS51257">
    <property type="entry name" value="PROKAR_LIPOPROTEIN"/>
    <property type="match status" value="1"/>
</dbReference>
<dbReference type="InterPro" id="IPR000421">
    <property type="entry name" value="FA58C"/>
</dbReference>
<feature type="chain" id="PRO_5011685790" evidence="1">
    <location>
        <begin position="23"/>
        <end position="368"/>
    </location>
</feature>
<dbReference type="SUPFAM" id="SSF49785">
    <property type="entry name" value="Galactose-binding domain-like"/>
    <property type="match status" value="1"/>
</dbReference>
<dbReference type="Gene3D" id="2.30.180.10">
    <property type="entry name" value="FAS1 domain"/>
    <property type="match status" value="1"/>
</dbReference>